<dbReference type="InterPro" id="IPR036291">
    <property type="entry name" value="NAD(P)-bd_dom_sf"/>
</dbReference>
<dbReference type="AlphaFoldDB" id="A0A239MS35"/>
<organism evidence="2 3">
    <name type="scientific">Actinacidiphila glaucinigra</name>
    <dbReference type="NCBI Taxonomy" id="235986"/>
    <lineage>
        <taxon>Bacteria</taxon>
        <taxon>Bacillati</taxon>
        <taxon>Actinomycetota</taxon>
        <taxon>Actinomycetes</taxon>
        <taxon>Kitasatosporales</taxon>
        <taxon>Streptomycetaceae</taxon>
        <taxon>Actinacidiphila</taxon>
    </lineage>
</organism>
<accession>A0A239MS35</accession>
<comment type="similarity">
    <text evidence="1">Belongs to the short-chain dehydrogenases/reductases (SDR) family.</text>
</comment>
<gene>
    <name evidence="2" type="ORF">SAMN05216252_12643</name>
</gene>
<dbReference type="PANTHER" id="PTHR42879">
    <property type="entry name" value="3-OXOACYL-(ACYL-CARRIER-PROTEIN) REDUCTASE"/>
    <property type="match status" value="1"/>
</dbReference>
<protein>
    <submittedName>
        <fullName evidence="2">NAD(P)-dependent dehydrogenase, short-chain alcohol dehydrogenase family</fullName>
    </submittedName>
</protein>
<dbReference type="PRINTS" id="PR00081">
    <property type="entry name" value="GDHRDH"/>
</dbReference>
<dbReference type="PANTHER" id="PTHR42879:SF2">
    <property type="entry name" value="3-OXOACYL-[ACYL-CARRIER-PROTEIN] REDUCTASE FABG"/>
    <property type="match status" value="1"/>
</dbReference>
<dbReference type="Gene3D" id="3.40.50.720">
    <property type="entry name" value="NAD(P)-binding Rossmann-like Domain"/>
    <property type="match status" value="1"/>
</dbReference>
<dbReference type="InterPro" id="IPR050259">
    <property type="entry name" value="SDR"/>
</dbReference>
<dbReference type="Proteomes" id="UP000198280">
    <property type="component" value="Unassembled WGS sequence"/>
</dbReference>
<dbReference type="InterPro" id="IPR002347">
    <property type="entry name" value="SDR_fam"/>
</dbReference>
<proteinExistence type="inferred from homology"/>
<keyword evidence="3" id="KW-1185">Reference proteome</keyword>
<dbReference type="EMBL" id="FZOF01000026">
    <property type="protein sequence ID" value="SNT44659.1"/>
    <property type="molecule type" value="Genomic_DNA"/>
</dbReference>
<dbReference type="CDD" id="cd05233">
    <property type="entry name" value="SDR_c"/>
    <property type="match status" value="1"/>
</dbReference>
<name>A0A239MS35_9ACTN</name>
<evidence type="ECO:0000313" key="3">
    <source>
        <dbReference type="Proteomes" id="UP000198280"/>
    </source>
</evidence>
<evidence type="ECO:0000256" key="1">
    <source>
        <dbReference type="ARBA" id="ARBA00006484"/>
    </source>
</evidence>
<dbReference type="PRINTS" id="PR00080">
    <property type="entry name" value="SDRFAMILY"/>
</dbReference>
<sequence length="536" mass="55320">MTRWLAEFAQFHRCRRRESARALCLESLEEIGEQAPGGSEGGFPRLSGEATVGQEQEGDVGGVEVVAQLSGLAGTLDQPRQTFLGAVAFVIVIKGIGELVEEYGGETAVGHLRGAYLLQECVQTVPGIRVGKSLVEGCRAQGELLGKGRGGKRGAGGEAAVEGSHADAGAAGDGAYRGVNALGREHLARSFEDAFPVAPGIDAQARRVCIAERISDVSGRLVRWLGRQCLSLQAKRMVSSNCGFSVSVTAGAHGASAAPKPDREDRSALNRRAVMDLDLEGKRVLVTGASKGIGLAIVKAFLAEGAEVVAVSRKTTSELEATGATFVAADLAEPDASQRMVESVLELNPRLDVLVNNVGGGSPSPEILADPLGGAADVWASVFALNLGAAVETTRAALPALTRSRGSVVSISSQNARDPRRVPVSYSAAKAALNAFSRGLAELVAESGVRVNVVTPAGTRTSAWTSEDGIGADLAAHMGLDQDALLAMLPQQAEMVTGALIDPAEIARAVLLLASPTMPSAVGSNWVVDGGALKTP</sequence>
<dbReference type="Pfam" id="PF00106">
    <property type="entry name" value="adh_short"/>
    <property type="match status" value="1"/>
</dbReference>
<evidence type="ECO:0000313" key="2">
    <source>
        <dbReference type="EMBL" id="SNT44659.1"/>
    </source>
</evidence>
<dbReference type="SUPFAM" id="SSF51735">
    <property type="entry name" value="NAD(P)-binding Rossmann-fold domains"/>
    <property type="match status" value="1"/>
</dbReference>
<reference evidence="2 3" key="1">
    <citation type="submission" date="2017-06" db="EMBL/GenBank/DDBJ databases">
        <authorList>
            <person name="Kim H.J."/>
            <person name="Triplett B.A."/>
        </authorList>
    </citation>
    <scope>NUCLEOTIDE SEQUENCE [LARGE SCALE GENOMIC DNA]</scope>
    <source>
        <strain evidence="2 3">CGMCC 4.1858</strain>
    </source>
</reference>